<proteinExistence type="predicted"/>
<feature type="signal peptide" evidence="2">
    <location>
        <begin position="1"/>
        <end position="21"/>
    </location>
</feature>
<dbReference type="AlphaFoldDB" id="A0A1Y1T8S6"/>
<dbReference type="EMBL" id="ARYN01000001">
    <property type="protein sequence ID" value="ORL47468.1"/>
    <property type="molecule type" value="Genomic_DNA"/>
</dbReference>
<name>A0A1Y1T8S6_9FLAO</name>
<evidence type="ECO:0000256" key="2">
    <source>
        <dbReference type="SAM" id="SignalP"/>
    </source>
</evidence>
<dbReference type="Gene3D" id="3.40.50.1110">
    <property type="entry name" value="SGNH hydrolase"/>
    <property type="match status" value="1"/>
</dbReference>
<feature type="domain" description="SGNH hydrolase-type esterase" evidence="3">
    <location>
        <begin position="50"/>
        <end position="229"/>
    </location>
</feature>
<reference evidence="4 5" key="1">
    <citation type="submission" date="2013-04" db="EMBL/GenBank/DDBJ databases">
        <title>Zunongwangia sp. 22II14-10F7 Genome Sequencing.</title>
        <authorList>
            <person name="Lai Q."/>
            <person name="Shao Z."/>
        </authorList>
    </citation>
    <scope>NUCLEOTIDE SEQUENCE [LARGE SCALE GENOMIC DNA]</scope>
    <source>
        <strain evidence="4 5">22II14-10F7</strain>
    </source>
</reference>
<dbReference type="InterPro" id="IPR013830">
    <property type="entry name" value="SGNH_hydro"/>
</dbReference>
<feature type="region of interest" description="Disordered" evidence="1">
    <location>
        <begin position="22"/>
        <end position="42"/>
    </location>
</feature>
<dbReference type="Pfam" id="PF13472">
    <property type="entry name" value="Lipase_GDSL_2"/>
    <property type="match status" value="1"/>
</dbReference>
<accession>A0A1Y1T8S6</accession>
<evidence type="ECO:0000256" key="1">
    <source>
        <dbReference type="SAM" id="MobiDB-lite"/>
    </source>
</evidence>
<dbReference type="PROSITE" id="PS51257">
    <property type="entry name" value="PROKAR_LIPOPROTEIN"/>
    <property type="match status" value="1"/>
</dbReference>
<comment type="caution">
    <text evidence="4">The sequence shown here is derived from an EMBL/GenBank/DDBJ whole genome shotgun (WGS) entry which is preliminary data.</text>
</comment>
<dbReference type="GO" id="GO:0016788">
    <property type="term" value="F:hydrolase activity, acting on ester bonds"/>
    <property type="evidence" value="ECO:0007669"/>
    <property type="project" value="UniProtKB-ARBA"/>
</dbReference>
<feature type="chain" id="PRO_5011965587" evidence="2">
    <location>
        <begin position="22"/>
        <end position="245"/>
    </location>
</feature>
<dbReference type="Proteomes" id="UP000192746">
    <property type="component" value="Unassembled WGS sequence"/>
</dbReference>
<dbReference type="CDD" id="cd01832">
    <property type="entry name" value="SGNH_hydrolase_like_1"/>
    <property type="match status" value="1"/>
</dbReference>
<evidence type="ECO:0000313" key="5">
    <source>
        <dbReference type="Proteomes" id="UP000192746"/>
    </source>
</evidence>
<sequence length="245" mass="27678">MIKYLHYLVLATLIFTGCSTSSTLTENTAKSPEDEPNQANGNEAKYSYLALGDSYTIGESVEESERWPVQLTKELRERGYAMAAPKIIAKTGWTTADLIAGINREIEVQRDFDLVSILIGVNNQYQNKPITEYEEELREIFRKAINHSKKMEAGVFAVSIPDYGVTPFGAANGDKIGRDIDAFNEVFKRVAQEFNVSFYNITPISRRAADNLELIADDDLHPSGVMYRLWVEHFMLNVVEKLPQE</sequence>
<dbReference type="OrthoDB" id="158267at2"/>
<evidence type="ECO:0000313" key="4">
    <source>
        <dbReference type="EMBL" id="ORL47468.1"/>
    </source>
</evidence>
<protein>
    <submittedName>
        <fullName evidence="4">GDSL-like lipase/acylhydrolase</fullName>
    </submittedName>
</protein>
<organism evidence="4 5">
    <name type="scientific">Zunongwangia atlantica 22II14-10F7</name>
    <dbReference type="NCBI Taxonomy" id="1185767"/>
    <lineage>
        <taxon>Bacteria</taxon>
        <taxon>Pseudomonadati</taxon>
        <taxon>Bacteroidota</taxon>
        <taxon>Flavobacteriia</taxon>
        <taxon>Flavobacteriales</taxon>
        <taxon>Flavobacteriaceae</taxon>
        <taxon>Zunongwangia</taxon>
    </lineage>
</organism>
<dbReference type="InterPro" id="IPR036514">
    <property type="entry name" value="SGNH_hydro_sf"/>
</dbReference>
<gene>
    <name evidence="4" type="ORF">IIF7_01865</name>
</gene>
<dbReference type="SUPFAM" id="SSF52266">
    <property type="entry name" value="SGNH hydrolase"/>
    <property type="match status" value="1"/>
</dbReference>
<keyword evidence="4" id="KW-0378">Hydrolase</keyword>
<dbReference type="STRING" id="1185767.IIF7_01865"/>
<evidence type="ECO:0000259" key="3">
    <source>
        <dbReference type="Pfam" id="PF13472"/>
    </source>
</evidence>
<dbReference type="RefSeq" id="WP_084839954.1">
    <property type="nucleotide sequence ID" value="NZ_ARYN01000001.1"/>
</dbReference>
<keyword evidence="5" id="KW-1185">Reference proteome</keyword>
<keyword evidence="2" id="KW-0732">Signal</keyword>